<evidence type="ECO:0000259" key="1">
    <source>
        <dbReference type="PROSITE" id="PS50826"/>
    </source>
</evidence>
<organism evidence="2 3">
    <name type="scientific">Diploptera punctata</name>
    <name type="common">Pacific beetle cockroach</name>
    <dbReference type="NCBI Taxonomy" id="6984"/>
    <lineage>
        <taxon>Eukaryota</taxon>
        <taxon>Metazoa</taxon>
        <taxon>Ecdysozoa</taxon>
        <taxon>Arthropoda</taxon>
        <taxon>Hexapoda</taxon>
        <taxon>Insecta</taxon>
        <taxon>Pterygota</taxon>
        <taxon>Neoptera</taxon>
        <taxon>Polyneoptera</taxon>
        <taxon>Dictyoptera</taxon>
        <taxon>Blattodea</taxon>
        <taxon>Blaberoidea</taxon>
        <taxon>Blaberidae</taxon>
        <taxon>Diplopterinae</taxon>
        <taxon>Diploptera</taxon>
    </lineage>
</organism>
<dbReference type="InterPro" id="IPR004012">
    <property type="entry name" value="Run_dom"/>
</dbReference>
<feature type="non-terminal residue" evidence="2">
    <location>
        <position position="1"/>
    </location>
</feature>
<dbReference type="Pfam" id="PF26030">
    <property type="entry name" value="RUNDC1"/>
    <property type="match status" value="1"/>
</dbReference>
<proteinExistence type="predicted"/>
<protein>
    <recommendedName>
        <fullName evidence="1">RUN domain-containing protein</fullName>
    </recommendedName>
</protein>
<dbReference type="SMART" id="SM00593">
    <property type="entry name" value="RUN"/>
    <property type="match status" value="1"/>
</dbReference>
<dbReference type="SUPFAM" id="SSF140741">
    <property type="entry name" value="RUN domain-like"/>
    <property type="match status" value="1"/>
</dbReference>
<dbReference type="Proteomes" id="UP001233999">
    <property type="component" value="Unassembled WGS sequence"/>
</dbReference>
<evidence type="ECO:0000313" key="2">
    <source>
        <dbReference type="EMBL" id="KAJ9582666.1"/>
    </source>
</evidence>
<dbReference type="AlphaFoldDB" id="A0AAD7ZLQ1"/>
<sequence length="584" mass="66636">SFQSLEAIVESSNDYSQLQTKRISMDPLDHKDKCKEKRKAFLNGSNEIEDLVFYDGKPAGERWAPLGANDLDDEQTSYIQCNRSNLTEADRLRDLEEQQELLNSSLIALTTHFAQVQFRLRQIVDAPPSEKESLLKDFWKHLHLEEYLSDGEDLEEKMLAQRAKQKELISQLKTQLEDLEKYAYETGEAGLPQSVVMERQRVVEYQLKGKLNLNVDDMDKLTVDDLRSQVDYAISQLVNPLKMKEHLVTQLKTQISDLERFIEFLQGEGTSEKSTKNKECTCNCPVHGGLSSLARRKMQNKKDDEIRAETINIMKKAATLLQIFAVAQFGCGSEHFKKNSMKKTMKVNHWGDLRASLELAVEYVIELASNPESPLDSDYTSDSEDAPVVMCNVKLTSAVRKQLALSIRDLMQHGLMPIGQSVSVVPFIGCFPHMNGSGKGMHAWELILKYYELKNGERYNSTPARKLSQSFNLDIVGGTAISNKQNLLSVIGNIITTHMKYKRSYDSHFKAFICAALNSKKLVSWLQLILRCHTLLELYYQSWSYVTKTGFEDSLHSLEKLSQFKFELPVDLAVRQFQNIKDAF</sequence>
<name>A0AAD7ZLQ1_DIPPU</name>
<dbReference type="PROSITE" id="PS50826">
    <property type="entry name" value="RUN"/>
    <property type="match status" value="1"/>
</dbReference>
<feature type="domain" description="RUN" evidence="1">
    <location>
        <begin position="394"/>
        <end position="573"/>
    </location>
</feature>
<dbReference type="PANTHER" id="PTHR15591">
    <property type="entry name" value="RUN AND SH3 DOMAIN CONTAINING"/>
    <property type="match status" value="1"/>
</dbReference>
<dbReference type="Gene3D" id="1.20.58.900">
    <property type="match status" value="1"/>
</dbReference>
<reference evidence="2" key="1">
    <citation type="journal article" date="2023" name="IScience">
        <title>Live-bearing cockroach genome reveals convergent evolutionary mechanisms linked to viviparity in insects and beyond.</title>
        <authorList>
            <person name="Fouks B."/>
            <person name="Harrison M.C."/>
            <person name="Mikhailova A.A."/>
            <person name="Marchal E."/>
            <person name="English S."/>
            <person name="Carruthers M."/>
            <person name="Jennings E.C."/>
            <person name="Chiamaka E.L."/>
            <person name="Frigard R.A."/>
            <person name="Pippel M."/>
            <person name="Attardo G.M."/>
            <person name="Benoit J.B."/>
            <person name="Bornberg-Bauer E."/>
            <person name="Tobe S.S."/>
        </authorList>
    </citation>
    <scope>NUCLEOTIDE SEQUENCE</scope>
    <source>
        <strain evidence="2">Stay&amp;Tobe</strain>
    </source>
</reference>
<dbReference type="EMBL" id="JASPKZ010007773">
    <property type="protein sequence ID" value="KAJ9582666.1"/>
    <property type="molecule type" value="Genomic_DNA"/>
</dbReference>
<reference evidence="2" key="2">
    <citation type="submission" date="2023-05" db="EMBL/GenBank/DDBJ databases">
        <authorList>
            <person name="Fouks B."/>
        </authorList>
    </citation>
    <scope>NUCLEOTIDE SEQUENCE</scope>
    <source>
        <strain evidence="2">Stay&amp;Tobe</strain>
        <tissue evidence="2">Testes</tissue>
    </source>
</reference>
<dbReference type="InterPro" id="IPR037213">
    <property type="entry name" value="Run_dom_sf"/>
</dbReference>
<gene>
    <name evidence="2" type="ORF">L9F63_022987</name>
</gene>
<evidence type="ECO:0000313" key="3">
    <source>
        <dbReference type="Proteomes" id="UP001233999"/>
    </source>
</evidence>
<dbReference type="PANTHER" id="PTHR15591:SF19">
    <property type="entry name" value="RUN DOMAIN-CONTAINING PROTEIN 1 ISOFORM X1"/>
    <property type="match status" value="1"/>
</dbReference>
<dbReference type="InterPro" id="IPR047343">
    <property type="entry name" value="RUSC1_2"/>
</dbReference>
<dbReference type="InterPro" id="IPR058732">
    <property type="entry name" value="RUNDC1_M"/>
</dbReference>
<dbReference type="Pfam" id="PF02759">
    <property type="entry name" value="RUN"/>
    <property type="match status" value="1"/>
</dbReference>
<accession>A0AAD7ZLQ1</accession>
<comment type="caution">
    <text evidence="2">The sequence shown here is derived from an EMBL/GenBank/DDBJ whole genome shotgun (WGS) entry which is preliminary data.</text>
</comment>
<dbReference type="CDD" id="cd17683">
    <property type="entry name" value="RUN_RUNDC1"/>
    <property type="match status" value="1"/>
</dbReference>
<keyword evidence="3" id="KW-1185">Reference proteome</keyword>